<dbReference type="InterPro" id="IPR005122">
    <property type="entry name" value="Uracil-DNA_glycosylase-like"/>
</dbReference>
<dbReference type="OrthoDB" id="9799921at2"/>
<dbReference type="NCBIfam" id="TIGR04274">
    <property type="entry name" value="hypoxanDNAglyco"/>
    <property type="match status" value="1"/>
</dbReference>
<evidence type="ECO:0000313" key="2">
    <source>
        <dbReference type="EMBL" id="ENO89882.1"/>
    </source>
</evidence>
<protein>
    <recommendedName>
        <fullName evidence="1">Uracil-DNA glycosylase-like domain-containing protein</fullName>
    </recommendedName>
</protein>
<keyword evidence="3" id="KW-1185">Reference proteome</keyword>
<dbReference type="AlphaFoldDB" id="N6Z5S6"/>
<sequence>MSTAAAPRLFSFAPAARTDARVLVLGSMPGAASLAAAQYYAHPRNAFWPIMGALFGAGPALPYAERLARLNAAGVALWDVIAACERSGSLDSAITPASIEANDFARLFRESPAIGHVFFNGTTAETSFRRHVLNRVALPSGLQFTRLPSTSPAHAALGPEAKLAAWQAVRQAAASASGASTPLTLPSAAAQAA</sequence>
<name>N6Z5S6_THAL4</name>
<dbReference type="SMART" id="SM00987">
    <property type="entry name" value="UreE_C"/>
    <property type="match status" value="1"/>
</dbReference>
<evidence type="ECO:0000259" key="1">
    <source>
        <dbReference type="SMART" id="SM00986"/>
    </source>
</evidence>
<proteinExistence type="predicted"/>
<dbReference type="InterPro" id="IPR036895">
    <property type="entry name" value="Uracil-DNA_glycosylase-like_sf"/>
</dbReference>
<dbReference type="Pfam" id="PF03167">
    <property type="entry name" value="UDG"/>
    <property type="match status" value="1"/>
</dbReference>
<dbReference type="STRING" id="1123367.GCA_000621305_00452"/>
<dbReference type="eggNOG" id="COG3663">
    <property type="taxonomic scope" value="Bacteria"/>
</dbReference>
<dbReference type="SMART" id="SM00986">
    <property type="entry name" value="UDG"/>
    <property type="match status" value="1"/>
</dbReference>
<dbReference type="RefSeq" id="WP_004334191.1">
    <property type="nucleotide sequence ID" value="NZ_AMXE01000008.1"/>
</dbReference>
<reference evidence="2 3" key="1">
    <citation type="submission" date="2012-09" db="EMBL/GenBank/DDBJ databases">
        <title>Draft Genome Sequences of 6 Strains from Genus Thauera.</title>
        <authorList>
            <person name="Liu B."/>
            <person name="Shapleigh J.P."/>
            <person name="Frostegard A.H."/>
        </authorList>
    </citation>
    <scope>NUCLEOTIDE SEQUENCE [LARGE SCALE GENOMIC DNA]</scope>
    <source>
        <strain evidence="3">47Lol / DSM 12138</strain>
    </source>
</reference>
<comment type="caution">
    <text evidence="2">The sequence shown here is derived from an EMBL/GenBank/DDBJ whole genome shotgun (WGS) entry which is preliminary data.</text>
</comment>
<dbReference type="EMBL" id="AMXE01000008">
    <property type="protein sequence ID" value="ENO89882.1"/>
    <property type="molecule type" value="Genomic_DNA"/>
</dbReference>
<dbReference type="Proteomes" id="UP000013232">
    <property type="component" value="Unassembled WGS sequence"/>
</dbReference>
<organism evidence="2 3">
    <name type="scientific">Thauera linaloolentis (strain DSM 12138 / JCM 21573 / CCUG 41526 / CIP 105981 / IAM 15112 / NBRC 102519 / 47Lol)</name>
    <dbReference type="NCBI Taxonomy" id="1123367"/>
    <lineage>
        <taxon>Bacteria</taxon>
        <taxon>Pseudomonadati</taxon>
        <taxon>Pseudomonadota</taxon>
        <taxon>Betaproteobacteria</taxon>
        <taxon>Rhodocyclales</taxon>
        <taxon>Zoogloeaceae</taxon>
        <taxon>Thauera</taxon>
    </lineage>
</organism>
<feature type="domain" description="Uracil-DNA glycosylase-like" evidence="1">
    <location>
        <begin position="13"/>
        <end position="170"/>
    </location>
</feature>
<dbReference type="SUPFAM" id="SSF52141">
    <property type="entry name" value="Uracil-DNA glycosylase-like"/>
    <property type="match status" value="1"/>
</dbReference>
<evidence type="ECO:0000313" key="3">
    <source>
        <dbReference type="Proteomes" id="UP000013232"/>
    </source>
</evidence>
<dbReference type="Gene3D" id="3.40.470.10">
    <property type="entry name" value="Uracil-DNA glycosylase-like domain"/>
    <property type="match status" value="1"/>
</dbReference>
<dbReference type="CDD" id="cd10032">
    <property type="entry name" value="UDG-F6_HDG"/>
    <property type="match status" value="1"/>
</dbReference>
<gene>
    <name evidence="2" type="ORF">C666_04165</name>
</gene>
<dbReference type="InterPro" id="IPR026353">
    <property type="entry name" value="Hypoxan-DNA_Glyclase"/>
</dbReference>
<accession>N6Z5S6</accession>